<dbReference type="RefSeq" id="WP_186990960.1">
    <property type="nucleotide sequence ID" value="NZ_CP052909.1"/>
</dbReference>
<gene>
    <name evidence="1" type="ORF">ALE3EI_0732</name>
</gene>
<dbReference type="Proteomes" id="UP000515514">
    <property type="component" value="Chromosome"/>
</dbReference>
<accession>A0A7G8PSJ2</accession>
<protein>
    <submittedName>
        <fullName evidence="1">Uncharacterized protein</fullName>
    </submittedName>
</protein>
<sequence length="143" mass="16188">MKNFKFPVFAFLVILTFSSCSKNTEIYDDDILADSVVLGFCEDNYPINMVSGYPYRSRVELHYDTEYDGITPPLDINHEIEWSPSTNELIYSFTKGPFVQGQDNILITLQASEIGGATQGEWRVRMDAGSGSSNCNWSAWITY</sequence>
<keyword evidence="2" id="KW-1185">Reference proteome</keyword>
<evidence type="ECO:0000313" key="2">
    <source>
        <dbReference type="Proteomes" id="UP000515514"/>
    </source>
</evidence>
<proteinExistence type="predicted"/>
<dbReference type="EMBL" id="CP052909">
    <property type="protein sequence ID" value="QNJ97308.1"/>
    <property type="molecule type" value="Genomic_DNA"/>
</dbReference>
<name>A0A7G8PSJ2_9FLAO</name>
<dbReference type="AlphaFoldDB" id="A0A7G8PSJ2"/>
<organism evidence="1 2">
    <name type="scientific">Constantimarinum furrinae</name>
    <dbReference type="NCBI Taxonomy" id="2562285"/>
    <lineage>
        <taxon>Bacteria</taxon>
        <taxon>Pseudomonadati</taxon>
        <taxon>Bacteroidota</taxon>
        <taxon>Flavobacteriia</taxon>
        <taxon>Flavobacteriales</taxon>
        <taxon>Flavobacteriaceae</taxon>
        <taxon>Altibacter/Constantimarinum group</taxon>
        <taxon>Constantimarinum</taxon>
    </lineage>
</organism>
<evidence type="ECO:0000313" key="1">
    <source>
        <dbReference type="EMBL" id="QNJ97308.1"/>
    </source>
</evidence>
<dbReference type="KEGG" id="alti:ALE3EI_0732"/>
<reference evidence="1 2" key="1">
    <citation type="submission" date="2020-04" db="EMBL/GenBank/DDBJ databases">
        <title>Genome sequence of Altibacter aquimarinus strain ALE3EI.</title>
        <authorList>
            <person name="Oh H.-M."/>
            <person name="Jang D."/>
        </authorList>
    </citation>
    <scope>NUCLEOTIDE SEQUENCE [LARGE SCALE GENOMIC DNA]</scope>
    <source>
        <strain evidence="1 2">ALE3EI</strain>
    </source>
</reference>
<dbReference type="PROSITE" id="PS51257">
    <property type="entry name" value="PROKAR_LIPOPROTEIN"/>
    <property type="match status" value="1"/>
</dbReference>